<dbReference type="OrthoDB" id="10262359at2759"/>
<dbReference type="EnsemblMetazoa" id="XM_038202392.1">
    <property type="protein sequence ID" value="XP_038058320.1"/>
    <property type="gene ID" value="LOC119729705"/>
</dbReference>
<proteinExistence type="inferred from homology"/>
<keyword evidence="4 7" id="KW-1133">Transmembrane helix</keyword>
<dbReference type="PANTHER" id="PTHR21016:SF25">
    <property type="entry name" value="TM2 DOMAIN-CONTAINING PROTEIN DDB_G0277895-RELATED"/>
    <property type="match status" value="1"/>
</dbReference>
<organism evidence="9 10">
    <name type="scientific">Patiria miniata</name>
    <name type="common">Bat star</name>
    <name type="synonym">Asterina miniata</name>
    <dbReference type="NCBI Taxonomy" id="46514"/>
    <lineage>
        <taxon>Eukaryota</taxon>
        <taxon>Metazoa</taxon>
        <taxon>Echinodermata</taxon>
        <taxon>Eleutherozoa</taxon>
        <taxon>Asterozoa</taxon>
        <taxon>Asteroidea</taxon>
        <taxon>Valvatacea</taxon>
        <taxon>Valvatida</taxon>
        <taxon>Asterinidae</taxon>
        <taxon>Patiria</taxon>
    </lineage>
</organism>
<evidence type="ECO:0000256" key="5">
    <source>
        <dbReference type="ARBA" id="ARBA00023136"/>
    </source>
</evidence>
<dbReference type="AlphaFoldDB" id="A0A914A3S3"/>
<dbReference type="GeneID" id="119729705"/>
<keyword evidence="5 7" id="KW-0472">Membrane</keyword>
<feature type="transmembrane region" description="Helical" evidence="7">
    <location>
        <begin position="160"/>
        <end position="178"/>
    </location>
</feature>
<evidence type="ECO:0000256" key="7">
    <source>
        <dbReference type="SAM" id="Phobius"/>
    </source>
</evidence>
<dbReference type="InterPro" id="IPR050932">
    <property type="entry name" value="TM2D1-3-like"/>
</dbReference>
<dbReference type="RefSeq" id="XP_038058320.1">
    <property type="nucleotide sequence ID" value="XM_038202392.1"/>
</dbReference>
<feature type="transmembrane region" description="Helical" evidence="7">
    <location>
        <begin position="52"/>
        <end position="72"/>
    </location>
</feature>
<keyword evidence="10" id="KW-1185">Reference proteome</keyword>
<sequence length="473" mass="53207">MKNSAAPALPVSNGMPSGGYPHGAMVGPASPQPVHVQGVSTLQRIAIQRKSLLEAYIYCVLFGLFGVHHFYLKRNFFGWMYLFSLGLLGFGWLIDLIRLPWLVEKANREEEEIVLNGYCLARQYNHRFMDLRERTLFEAYMMWFPMGLFGWHQFYLGRTGFGVIYVCSVGLGSIGWLTDIFRMPSLVREANDRIRRIRNGEVVEITQECALGDAYQLAFPFGFLGLHHFYMGRFGQGLAYLCTGGLAGVGWLVDLMRMPCLVSRHNKEVQENRTWTRHLDDAYIYAFPFGILGFHRFYLSGPAIGLLYFCTAGIFVFGWLIDLVRMPCLVKAANEKQRMRCELYGDLIVPNNERLYVFIPGQPTGGQPQGQVPLHYGSTGQPGNPQRPYPTQQGASFVHYNPYNGQNFQMPVASNPMPSTYVGPPPNPPQYGDGVQPSDLPPPYQETRDLSSNPQSSAPSVLPTDNKIGESEA</sequence>
<feature type="region of interest" description="Disordered" evidence="6">
    <location>
        <begin position="409"/>
        <end position="473"/>
    </location>
</feature>
<keyword evidence="3 7" id="KW-0812">Transmembrane</keyword>
<comment type="subcellular location">
    <subcellularLocation>
        <location evidence="1">Membrane</location>
        <topology evidence="1">Multi-pass membrane protein</topology>
    </subcellularLocation>
</comment>
<evidence type="ECO:0000313" key="10">
    <source>
        <dbReference type="Proteomes" id="UP000887568"/>
    </source>
</evidence>
<evidence type="ECO:0000256" key="3">
    <source>
        <dbReference type="ARBA" id="ARBA00022692"/>
    </source>
</evidence>
<protein>
    <recommendedName>
        <fullName evidence="8">TM2 domain-containing protein</fullName>
    </recommendedName>
</protein>
<dbReference type="GO" id="GO:0016020">
    <property type="term" value="C:membrane"/>
    <property type="evidence" value="ECO:0007669"/>
    <property type="project" value="UniProtKB-SubCell"/>
</dbReference>
<evidence type="ECO:0000256" key="2">
    <source>
        <dbReference type="ARBA" id="ARBA00008284"/>
    </source>
</evidence>
<dbReference type="Pfam" id="PF05154">
    <property type="entry name" value="TM2"/>
    <property type="match status" value="4"/>
</dbReference>
<reference evidence="9" key="1">
    <citation type="submission" date="2022-11" db="UniProtKB">
        <authorList>
            <consortium name="EnsemblMetazoa"/>
        </authorList>
    </citation>
    <scope>IDENTIFICATION</scope>
</reference>
<evidence type="ECO:0000313" key="9">
    <source>
        <dbReference type="EnsemblMetazoa" id="XP_038058320.1"/>
    </source>
</evidence>
<comment type="similarity">
    <text evidence="2">Belongs to the TM2 family.</text>
</comment>
<feature type="domain" description="TM2" evidence="8">
    <location>
        <begin position="139"/>
        <end position="181"/>
    </location>
</feature>
<feature type="transmembrane region" description="Helical" evidence="7">
    <location>
        <begin position="78"/>
        <end position="97"/>
    </location>
</feature>
<dbReference type="PANTHER" id="PTHR21016">
    <property type="entry name" value="BETA-AMYLOID BINDING PROTEIN-RELATED"/>
    <property type="match status" value="1"/>
</dbReference>
<dbReference type="OMA" id="DLVRMPC"/>
<feature type="transmembrane region" description="Helical" evidence="7">
    <location>
        <begin position="282"/>
        <end position="299"/>
    </location>
</feature>
<feature type="domain" description="TM2" evidence="8">
    <location>
        <begin position="214"/>
        <end position="255"/>
    </location>
</feature>
<evidence type="ECO:0000256" key="1">
    <source>
        <dbReference type="ARBA" id="ARBA00004141"/>
    </source>
</evidence>
<evidence type="ECO:0000259" key="8">
    <source>
        <dbReference type="Pfam" id="PF05154"/>
    </source>
</evidence>
<accession>A0A914A3S3</accession>
<feature type="region of interest" description="Disordered" evidence="6">
    <location>
        <begin position="365"/>
        <end position="393"/>
    </location>
</feature>
<feature type="domain" description="TM2" evidence="8">
    <location>
        <begin position="282"/>
        <end position="324"/>
    </location>
</feature>
<feature type="compositionally biased region" description="Polar residues" evidence="6">
    <location>
        <begin position="450"/>
        <end position="459"/>
    </location>
</feature>
<feature type="domain" description="TM2" evidence="8">
    <location>
        <begin position="49"/>
        <end position="97"/>
    </location>
</feature>
<evidence type="ECO:0000256" key="4">
    <source>
        <dbReference type="ARBA" id="ARBA00022989"/>
    </source>
</evidence>
<feature type="compositionally biased region" description="Polar residues" evidence="6">
    <location>
        <begin position="378"/>
        <end position="393"/>
    </location>
</feature>
<name>A0A914A3S3_PATMI</name>
<evidence type="ECO:0000256" key="6">
    <source>
        <dbReference type="SAM" id="MobiDB-lite"/>
    </source>
</evidence>
<dbReference type="Proteomes" id="UP000887568">
    <property type="component" value="Unplaced"/>
</dbReference>
<feature type="transmembrane region" description="Helical" evidence="7">
    <location>
        <begin position="305"/>
        <end position="330"/>
    </location>
</feature>
<dbReference type="InterPro" id="IPR007829">
    <property type="entry name" value="TM2"/>
</dbReference>